<dbReference type="EMBL" id="AUZZ01007578">
    <property type="protein sequence ID" value="EQD41729.1"/>
    <property type="molecule type" value="Genomic_DNA"/>
</dbReference>
<accession>T1ALW9</accession>
<dbReference type="AlphaFoldDB" id="T1ALW9"/>
<dbReference type="Gene3D" id="3.90.180.10">
    <property type="entry name" value="Medium-chain alcohol dehydrogenases, catalytic domain"/>
    <property type="match status" value="1"/>
</dbReference>
<evidence type="ECO:0008006" key="2">
    <source>
        <dbReference type="Google" id="ProtNLM"/>
    </source>
</evidence>
<organism evidence="1">
    <name type="scientific">mine drainage metagenome</name>
    <dbReference type="NCBI Taxonomy" id="410659"/>
    <lineage>
        <taxon>unclassified sequences</taxon>
        <taxon>metagenomes</taxon>
        <taxon>ecological metagenomes</taxon>
    </lineage>
</organism>
<proteinExistence type="predicted"/>
<sequence>LQDLYLRGIRLVPTYATTETGTSRALALLAAGRVKVSDLVTHRFPLERIGEAFSMAARTEEAVKVLVTASR</sequence>
<protein>
    <recommendedName>
        <fullName evidence="2">Alcohol dehydrogenase</fullName>
    </recommendedName>
</protein>
<reference evidence="1" key="2">
    <citation type="journal article" date="2014" name="ISME J.">
        <title>Microbial stratification in low pH oxic and suboxic macroscopic growths along an acid mine drainage.</title>
        <authorList>
            <person name="Mendez-Garcia C."/>
            <person name="Mesa V."/>
            <person name="Sprenger R.R."/>
            <person name="Richter M."/>
            <person name="Diez M.S."/>
            <person name="Solano J."/>
            <person name="Bargiela R."/>
            <person name="Golyshina O.V."/>
            <person name="Manteca A."/>
            <person name="Ramos J.L."/>
            <person name="Gallego J.R."/>
            <person name="Llorente I."/>
            <person name="Martins Dos Santos V.A."/>
            <person name="Jensen O.N."/>
            <person name="Pelaez A.I."/>
            <person name="Sanchez J."/>
            <person name="Ferrer M."/>
        </authorList>
    </citation>
    <scope>NUCLEOTIDE SEQUENCE</scope>
</reference>
<dbReference type="Gene3D" id="3.40.50.720">
    <property type="entry name" value="NAD(P)-binding Rossmann-like Domain"/>
    <property type="match status" value="1"/>
</dbReference>
<gene>
    <name evidence="1" type="ORF">B2A_10517</name>
</gene>
<evidence type="ECO:0000313" key="1">
    <source>
        <dbReference type="EMBL" id="EQD41729.1"/>
    </source>
</evidence>
<name>T1ALW9_9ZZZZ</name>
<feature type="non-terminal residue" evidence="1">
    <location>
        <position position="1"/>
    </location>
</feature>
<reference evidence="1" key="1">
    <citation type="submission" date="2013-08" db="EMBL/GenBank/DDBJ databases">
        <authorList>
            <person name="Mendez C."/>
            <person name="Richter M."/>
            <person name="Ferrer M."/>
            <person name="Sanchez J."/>
        </authorList>
    </citation>
    <scope>NUCLEOTIDE SEQUENCE</scope>
</reference>
<comment type="caution">
    <text evidence="1">The sequence shown here is derived from an EMBL/GenBank/DDBJ whole genome shotgun (WGS) entry which is preliminary data.</text>
</comment>